<dbReference type="PANTHER" id="PTHR30026">
    <property type="entry name" value="OUTER MEMBRANE PROTEIN TOLC"/>
    <property type="match status" value="1"/>
</dbReference>
<dbReference type="OrthoDB" id="9791261at2"/>
<dbReference type="Proteomes" id="UP000189810">
    <property type="component" value="Chromosome I"/>
</dbReference>
<protein>
    <submittedName>
        <fullName evidence="8">Outer membrane protein, cobalt-zinc-cadmium efflux system</fullName>
    </submittedName>
</protein>
<dbReference type="InterPro" id="IPR003423">
    <property type="entry name" value="OMP_efflux"/>
</dbReference>
<evidence type="ECO:0000256" key="5">
    <source>
        <dbReference type="ARBA" id="ARBA00022692"/>
    </source>
</evidence>
<evidence type="ECO:0000256" key="3">
    <source>
        <dbReference type="ARBA" id="ARBA00022448"/>
    </source>
</evidence>
<comment type="subcellular location">
    <subcellularLocation>
        <location evidence="1">Cell outer membrane</location>
    </subcellularLocation>
</comment>
<organism evidence="8 9">
    <name type="scientific">Thermocrinis minervae</name>
    <dbReference type="NCBI Taxonomy" id="381751"/>
    <lineage>
        <taxon>Bacteria</taxon>
        <taxon>Pseudomonadati</taxon>
        <taxon>Aquificota</taxon>
        <taxon>Aquificia</taxon>
        <taxon>Aquificales</taxon>
        <taxon>Aquificaceae</taxon>
        <taxon>Thermocrinis</taxon>
    </lineage>
</organism>
<dbReference type="EMBL" id="LT670846">
    <property type="protein sequence ID" value="SHK33931.1"/>
    <property type="molecule type" value="Genomic_DNA"/>
</dbReference>
<evidence type="ECO:0000256" key="4">
    <source>
        <dbReference type="ARBA" id="ARBA00022452"/>
    </source>
</evidence>
<keyword evidence="5" id="KW-0812">Transmembrane</keyword>
<reference evidence="8 9" key="1">
    <citation type="submission" date="2016-11" db="EMBL/GenBank/DDBJ databases">
        <authorList>
            <person name="Jaros S."/>
            <person name="Januszkiewicz K."/>
            <person name="Wedrychowicz H."/>
        </authorList>
    </citation>
    <scope>NUCLEOTIDE SEQUENCE [LARGE SCALE GENOMIC DNA]</scope>
    <source>
        <strain evidence="8 9">DSM 19557</strain>
    </source>
</reference>
<keyword evidence="9" id="KW-1185">Reference proteome</keyword>
<keyword evidence="3" id="KW-0813">Transport</keyword>
<dbReference type="GO" id="GO:1990281">
    <property type="term" value="C:efflux pump complex"/>
    <property type="evidence" value="ECO:0007669"/>
    <property type="project" value="TreeGrafter"/>
</dbReference>
<dbReference type="GO" id="GO:0015562">
    <property type="term" value="F:efflux transmembrane transporter activity"/>
    <property type="evidence" value="ECO:0007669"/>
    <property type="project" value="InterPro"/>
</dbReference>
<dbReference type="InterPro" id="IPR051906">
    <property type="entry name" value="TolC-like"/>
</dbReference>
<dbReference type="STRING" id="381751.SAMN05444391_0714"/>
<comment type="similarity">
    <text evidence="2">Belongs to the outer membrane factor (OMF) (TC 1.B.17) family.</text>
</comment>
<evidence type="ECO:0000256" key="6">
    <source>
        <dbReference type="ARBA" id="ARBA00023136"/>
    </source>
</evidence>
<evidence type="ECO:0000313" key="9">
    <source>
        <dbReference type="Proteomes" id="UP000189810"/>
    </source>
</evidence>
<name>A0A1M6RN35_9AQUI</name>
<dbReference type="SUPFAM" id="SSF56954">
    <property type="entry name" value="Outer membrane efflux proteins (OEP)"/>
    <property type="match status" value="1"/>
</dbReference>
<dbReference type="GO" id="GO:0015288">
    <property type="term" value="F:porin activity"/>
    <property type="evidence" value="ECO:0007669"/>
    <property type="project" value="TreeGrafter"/>
</dbReference>
<sequence length="403" mass="46571">MILILCLLIFFSVALPKDRYIGELCDLAEQRNYDIKASEFEVLKSEGSYIQSKAFQNPTFSINYTGLDFSKGYPTDTSNSQVTVRVDQPIELGGKREYRIKGAYHQLLSTKLQALSVKRLVCLDLTQVYFQTLSDRDFYNYLRQDLEDFTKILEVQREKYNRGFISYLDYLKLNLYKLDLENAIAKAEASYKKDLKQLSYMLGGLNYEPKAEEVEIELKPLNLERLTASAMEKREDVKAIKEQIKSADYNIKLLKAYSVPDISLGVEYDSFGVRHTHAMGFGFALNIPVLDRKEGDLLTAIASKEQSMVNLKKLELYIRTQIEQAYEDYMSSLNTYKAYLRYKEQMDALLDKTKKSYIIGGISVLDFLDTLRTYRAFMNSFLQAKYNYLNSLHTLLLLSGEEP</sequence>
<keyword evidence="6" id="KW-0472">Membrane</keyword>
<dbReference type="Pfam" id="PF02321">
    <property type="entry name" value="OEP"/>
    <property type="match status" value="2"/>
</dbReference>
<dbReference type="GO" id="GO:0009279">
    <property type="term" value="C:cell outer membrane"/>
    <property type="evidence" value="ECO:0007669"/>
    <property type="project" value="UniProtKB-SubCell"/>
</dbReference>
<keyword evidence="4" id="KW-1134">Transmembrane beta strand</keyword>
<accession>A0A1M6RN35</accession>
<evidence type="ECO:0000256" key="2">
    <source>
        <dbReference type="ARBA" id="ARBA00007613"/>
    </source>
</evidence>
<evidence type="ECO:0000313" key="8">
    <source>
        <dbReference type="EMBL" id="SHK33931.1"/>
    </source>
</evidence>
<dbReference type="PANTHER" id="PTHR30026:SF20">
    <property type="entry name" value="OUTER MEMBRANE PROTEIN TOLC"/>
    <property type="match status" value="1"/>
</dbReference>
<dbReference type="RefSeq" id="WP_079653861.1">
    <property type="nucleotide sequence ID" value="NZ_LT670846.1"/>
</dbReference>
<evidence type="ECO:0000256" key="7">
    <source>
        <dbReference type="ARBA" id="ARBA00023237"/>
    </source>
</evidence>
<proteinExistence type="inferred from homology"/>
<keyword evidence="7" id="KW-0998">Cell outer membrane</keyword>
<dbReference type="Gene3D" id="1.20.1600.10">
    <property type="entry name" value="Outer membrane efflux proteins (OEP)"/>
    <property type="match status" value="1"/>
</dbReference>
<evidence type="ECO:0000256" key="1">
    <source>
        <dbReference type="ARBA" id="ARBA00004442"/>
    </source>
</evidence>
<dbReference type="AlphaFoldDB" id="A0A1M6RN35"/>
<gene>
    <name evidence="8" type="ORF">SAMN05444391_0714</name>
</gene>